<dbReference type="GO" id="GO:0005524">
    <property type="term" value="F:ATP binding"/>
    <property type="evidence" value="ECO:0007669"/>
    <property type="project" value="UniProtKB-KW"/>
</dbReference>
<dbReference type="SMART" id="SM00382">
    <property type="entry name" value="AAA"/>
    <property type="match status" value="2"/>
</dbReference>
<evidence type="ECO:0000256" key="12">
    <source>
        <dbReference type="ARBA" id="ARBA00048778"/>
    </source>
</evidence>
<dbReference type="RefSeq" id="XP_045955120.1">
    <property type="nucleotide sequence ID" value="XM_046105563.1"/>
</dbReference>
<reference evidence="15" key="1">
    <citation type="journal article" date="2021" name="Nat. Commun.">
        <title>Genetic determinants of endophytism in the Arabidopsis root mycobiome.</title>
        <authorList>
            <person name="Mesny F."/>
            <person name="Miyauchi S."/>
            <person name="Thiergart T."/>
            <person name="Pickel B."/>
            <person name="Atanasova L."/>
            <person name="Karlsson M."/>
            <person name="Huettel B."/>
            <person name="Barry K.W."/>
            <person name="Haridas S."/>
            <person name="Chen C."/>
            <person name="Bauer D."/>
            <person name="Andreopoulos W."/>
            <person name="Pangilinan J."/>
            <person name="LaButti K."/>
            <person name="Riley R."/>
            <person name="Lipzen A."/>
            <person name="Clum A."/>
            <person name="Drula E."/>
            <person name="Henrissat B."/>
            <person name="Kohler A."/>
            <person name="Grigoriev I.V."/>
            <person name="Martin F.M."/>
            <person name="Hacquard S."/>
        </authorList>
    </citation>
    <scope>NUCLEOTIDE SEQUENCE</scope>
    <source>
        <strain evidence="15">MPI-SDFR-AT-0073</strain>
    </source>
</reference>
<dbReference type="Gene3D" id="2.40.40.20">
    <property type="match status" value="1"/>
</dbReference>
<dbReference type="InterPro" id="IPR003593">
    <property type="entry name" value="AAA+_ATPase"/>
</dbReference>
<comment type="subcellular location">
    <subcellularLocation>
        <location evidence="1">Membrane</location>
    </subcellularLocation>
</comment>
<evidence type="ECO:0000256" key="13">
    <source>
        <dbReference type="SAM" id="MobiDB-lite"/>
    </source>
</evidence>
<evidence type="ECO:0000313" key="15">
    <source>
        <dbReference type="EMBL" id="KAH6648613.1"/>
    </source>
</evidence>
<dbReference type="Gene3D" id="1.10.8.60">
    <property type="match status" value="2"/>
</dbReference>
<dbReference type="InterPro" id="IPR041569">
    <property type="entry name" value="AAA_lid_3"/>
</dbReference>
<evidence type="ECO:0000256" key="11">
    <source>
        <dbReference type="ARBA" id="ARBA00034532"/>
    </source>
</evidence>
<feature type="compositionally biased region" description="Basic and acidic residues" evidence="13">
    <location>
        <begin position="1174"/>
        <end position="1184"/>
    </location>
</feature>
<dbReference type="PROSITE" id="PS00674">
    <property type="entry name" value="AAA"/>
    <property type="match status" value="1"/>
</dbReference>
<dbReference type="InterPro" id="IPR003960">
    <property type="entry name" value="ATPase_AAA_CS"/>
</dbReference>
<dbReference type="Gene3D" id="3.40.50.300">
    <property type="entry name" value="P-loop containing nucleotide triphosphate hydrolases"/>
    <property type="match status" value="2"/>
</dbReference>
<keyword evidence="16" id="KW-1185">Reference proteome</keyword>
<evidence type="ECO:0000256" key="3">
    <source>
        <dbReference type="ARBA" id="ARBA00022448"/>
    </source>
</evidence>
<dbReference type="EMBL" id="JAGPXC010000007">
    <property type="protein sequence ID" value="KAH6648613.1"/>
    <property type="molecule type" value="Genomic_DNA"/>
</dbReference>
<keyword evidence="5" id="KW-0547">Nucleotide-binding</keyword>
<comment type="similarity">
    <text evidence="2">Belongs to the AAA ATPase family.</text>
</comment>
<keyword evidence="8" id="KW-0653">Protein transport</keyword>
<dbReference type="InterPro" id="IPR027417">
    <property type="entry name" value="P-loop_NTPase"/>
</dbReference>
<feature type="compositionally biased region" description="Low complexity" evidence="13">
    <location>
        <begin position="245"/>
        <end position="259"/>
    </location>
</feature>
<name>A0A9P8UEQ9_9PEZI</name>
<dbReference type="AlphaFoldDB" id="A0A9P8UEQ9"/>
<dbReference type="Gene3D" id="3.10.330.10">
    <property type="match status" value="1"/>
</dbReference>
<feature type="domain" description="AAA+ ATPase" evidence="14">
    <location>
        <begin position="551"/>
        <end position="702"/>
    </location>
</feature>
<dbReference type="InterPro" id="IPR029067">
    <property type="entry name" value="CDC48_domain_2-like_sf"/>
</dbReference>
<feature type="domain" description="AAA+ ATPase" evidence="14">
    <location>
        <begin position="887"/>
        <end position="1023"/>
    </location>
</feature>
<dbReference type="GO" id="GO:0005829">
    <property type="term" value="C:cytosol"/>
    <property type="evidence" value="ECO:0007669"/>
    <property type="project" value="TreeGrafter"/>
</dbReference>
<evidence type="ECO:0000256" key="7">
    <source>
        <dbReference type="ARBA" id="ARBA00022840"/>
    </source>
</evidence>
<feature type="region of interest" description="Disordered" evidence="13">
    <location>
        <begin position="720"/>
        <end position="767"/>
    </location>
</feature>
<evidence type="ECO:0000256" key="2">
    <source>
        <dbReference type="ARBA" id="ARBA00006914"/>
    </source>
</evidence>
<evidence type="ECO:0000259" key="14">
    <source>
        <dbReference type="SMART" id="SM00382"/>
    </source>
</evidence>
<feature type="compositionally biased region" description="Polar residues" evidence="13">
    <location>
        <begin position="756"/>
        <end position="767"/>
    </location>
</feature>
<dbReference type="SUPFAM" id="SSF54585">
    <property type="entry name" value="Cdc48 domain 2-like"/>
    <property type="match status" value="1"/>
</dbReference>
<dbReference type="CDD" id="cd19526">
    <property type="entry name" value="RecA-like_PEX1_r2"/>
    <property type="match status" value="1"/>
</dbReference>
<dbReference type="Proteomes" id="UP000758603">
    <property type="component" value="Unassembled WGS sequence"/>
</dbReference>
<keyword evidence="9" id="KW-0472">Membrane</keyword>
<dbReference type="Pfam" id="PF09262">
    <property type="entry name" value="PEX-1N"/>
    <property type="match status" value="1"/>
</dbReference>
<evidence type="ECO:0000313" key="16">
    <source>
        <dbReference type="Proteomes" id="UP000758603"/>
    </source>
</evidence>
<dbReference type="InterPro" id="IPR003959">
    <property type="entry name" value="ATPase_AAA_core"/>
</dbReference>
<keyword evidence="7" id="KW-0067">ATP-binding</keyword>
<evidence type="ECO:0000256" key="6">
    <source>
        <dbReference type="ARBA" id="ARBA00022801"/>
    </source>
</evidence>
<dbReference type="InterPro" id="IPR009010">
    <property type="entry name" value="Asp_de-COase-like_dom_sf"/>
</dbReference>
<dbReference type="SUPFAM" id="SSF50692">
    <property type="entry name" value="ADC-like"/>
    <property type="match status" value="1"/>
</dbReference>
<keyword evidence="3" id="KW-0813">Transport</keyword>
<dbReference type="PANTHER" id="PTHR23077">
    <property type="entry name" value="AAA-FAMILY ATPASE"/>
    <property type="match status" value="1"/>
</dbReference>
<evidence type="ECO:0000256" key="5">
    <source>
        <dbReference type="ARBA" id="ARBA00022741"/>
    </source>
</evidence>
<evidence type="ECO:0000256" key="1">
    <source>
        <dbReference type="ARBA" id="ARBA00004370"/>
    </source>
</evidence>
<dbReference type="PANTHER" id="PTHR23077:SF12">
    <property type="entry name" value="PEROXISOMAL ATPASE PEX1"/>
    <property type="match status" value="1"/>
</dbReference>
<comment type="catalytic activity">
    <reaction evidence="12">
        <text>ATP + H2O = ADP + phosphate + H(+)</text>
        <dbReference type="Rhea" id="RHEA:13065"/>
        <dbReference type="ChEBI" id="CHEBI:15377"/>
        <dbReference type="ChEBI" id="CHEBI:15378"/>
        <dbReference type="ChEBI" id="CHEBI:30616"/>
        <dbReference type="ChEBI" id="CHEBI:43474"/>
        <dbReference type="ChEBI" id="CHEBI:456216"/>
    </reaction>
    <physiologicalReaction direction="left-to-right" evidence="12">
        <dbReference type="Rhea" id="RHEA:13066"/>
    </physiologicalReaction>
</comment>
<keyword evidence="6 15" id="KW-0378">Hydrolase</keyword>
<dbReference type="Pfam" id="PF00004">
    <property type="entry name" value="AAA"/>
    <property type="match status" value="2"/>
</dbReference>
<evidence type="ECO:0000256" key="10">
    <source>
        <dbReference type="ARBA" id="ARBA00032509"/>
    </source>
</evidence>
<feature type="region of interest" description="Disordered" evidence="13">
    <location>
        <begin position="230"/>
        <end position="269"/>
    </location>
</feature>
<evidence type="ECO:0000256" key="8">
    <source>
        <dbReference type="ARBA" id="ARBA00022927"/>
    </source>
</evidence>
<dbReference type="InterPro" id="IPR050168">
    <property type="entry name" value="AAA_ATPase_domain"/>
</dbReference>
<sequence>MMAPRKNAQSTAAEISLVHLKNCLVNLPSSLVSLLVNINTPAQNVVVELNYRAAPANGSAQANGASSQRSIYVGWTGMPSKRKIASLVGRDGINGARGSSGRDQEVASVEIDATLASTIGLSDGQKVMAIIHVDPPLAHTVNIEPLTPEDWEIIELHATFLELNMLSQIRALPNPNYAPGQGLSPSPHPLTLHLSPTSTANVKVLSLEPAPTADVPFVKIAPDAEVIVAPKTRAKPSKSGRESRSVGGTSRRSGKSSASTMRRKSAREEKKPALFLRGIERKLCDEWFDDDISNDQDLSIWVDRDLLLSKDFRGVNYAAVNILKPAGLQPPVDPQKQQQEAAVTVESVKASEKMIVHLRPWDDPPDSQSVALSSALSASLGCTGMVGGVVKVEPAPQPTSRSTIQQLKIYPFQCANAKIAEGLRFGGESKAEKEEAAKMITRIYNGASSKGLLTGPLTDGMILPVHEGIEVPQGWEGGIIKLDPPIINTGSKEPLSWCLASEKQVPLDVQAPIARPTWLDESEQEAGEPDSSSILVGIDSLLANVKSHLSHMSSVLLSGALGSGKSSVAKSLAKTLRRDYLFHTTYFPCRRLVNDESRVSTIKQSLSRVFMRASWGARLGGKAIVILDDLDKLCPTETELQVGNDNGRSRQISEIICSIVRQYCTRGSNVVLLATAQGKDSLNNVIIGGHVVREIVDLKAPDKDARRRVVEAVMGQYTVSPSAPRTYDTDHSRPTTADGSDSREDSGTWMDGGGSQTSRKNSLTKQNTEGFLLDPEVDFLDIAGETDGYMPGDLILLISRARNEALIRSVSENPSNKSFDVVQLSRVDIDNALKGFTPASLRNVTLQSSTTTFSSIGGLTETRRILLETLQYPTKYAPIFAQCPLRLRSGLLLYGYPGCGKTLLASAVAGECGLNFISVKGPEILNKYIGASEKSVRDLFERASAAKPCVLFFDEFDSIAPKRGHDSTGVTDRVVNQLLTQMDGAEGLSGVYVLAATSRPDLIDPALLRPGRLDKSLLCDFPDAAERVDILQALASKVKLSQEVLGSQDALRELGRRTEGFTGADLQALISNAQLEAIHDVLSDIDLQPSSKSRQSAAPKTGDITRPRNFVQFRYGAVEALAEEQERAAKGYNRSSELAQNAAITTKLQEIKLARKRAKQSQKGFGGLPNGNYDGKRNEPKESTGEVVIGWKHVIKALEETRASISSQERNRLARIYHEFVVGRSGEMRDGQGSMEIGGRSSLM</sequence>
<dbReference type="GO" id="GO:0005778">
    <property type="term" value="C:peroxisomal membrane"/>
    <property type="evidence" value="ECO:0007669"/>
    <property type="project" value="TreeGrafter"/>
</dbReference>
<evidence type="ECO:0000256" key="9">
    <source>
        <dbReference type="ARBA" id="ARBA00023136"/>
    </source>
</evidence>
<dbReference type="InterPro" id="IPR015342">
    <property type="entry name" value="PEX1-N_C-lobe"/>
</dbReference>
<dbReference type="OrthoDB" id="2187at2759"/>
<proteinExistence type="inferred from homology"/>
<comment type="caution">
    <text evidence="15">The sequence shown here is derived from an EMBL/GenBank/DDBJ whole genome shotgun (WGS) entry which is preliminary data.</text>
</comment>
<dbReference type="GeneID" id="70134454"/>
<protein>
    <recommendedName>
        <fullName evidence="11">Peroxisomal ATPase PEX1</fullName>
    </recommendedName>
    <alternativeName>
        <fullName evidence="10">Peroxin-1</fullName>
    </alternativeName>
</protein>
<evidence type="ECO:0000256" key="4">
    <source>
        <dbReference type="ARBA" id="ARBA00022593"/>
    </source>
</evidence>
<dbReference type="GO" id="GO:0016558">
    <property type="term" value="P:protein import into peroxisome matrix"/>
    <property type="evidence" value="ECO:0007669"/>
    <property type="project" value="TreeGrafter"/>
</dbReference>
<dbReference type="GO" id="GO:0016887">
    <property type="term" value="F:ATP hydrolysis activity"/>
    <property type="evidence" value="ECO:0007669"/>
    <property type="project" value="InterPro"/>
</dbReference>
<accession>A0A9P8UEQ9</accession>
<keyword evidence="4" id="KW-0962">Peroxisome biogenesis</keyword>
<organism evidence="15 16">
    <name type="scientific">Truncatella angustata</name>
    <dbReference type="NCBI Taxonomy" id="152316"/>
    <lineage>
        <taxon>Eukaryota</taxon>
        <taxon>Fungi</taxon>
        <taxon>Dikarya</taxon>
        <taxon>Ascomycota</taxon>
        <taxon>Pezizomycotina</taxon>
        <taxon>Sordariomycetes</taxon>
        <taxon>Xylariomycetidae</taxon>
        <taxon>Amphisphaeriales</taxon>
        <taxon>Sporocadaceae</taxon>
        <taxon>Truncatella</taxon>
    </lineage>
</organism>
<dbReference type="FunFam" id="3.40.50.300:FF:000149">
    <property type="entry name" value="Nuclear valosin-containing protein-like"/>
    <property type="match status" value="1"/>
</dbReference>
<dbReference type="FunFam" id="3.10.330.10:FF:000011">
    <property type="entry name" value="Peroxisome biogenesis protein peroxin 1"/>
    <property type="match status" value="1"/>
</dbReference>
<dbReference type="Pfam" id="PF17862">
    <property type="entry name" value="AAA_lid_3"/>
    <property type="match status" value="1"/>
</dbReference>
<gene>
    <name evidence="15" type="ORF">BKA67DRAFT_627727</name>
</gene>
<dbReference type="SUPFAM" id="SSF52540">
    <property type="entry name" value="P-loop containing nucleoside triphosphate hydrolases"/>
    <property type="match status" value="2"/>
</dbReference>
<feature type="region of interest" description="Disordered" evidence="13">
    <location>
        <begin position="1159"/>
        <end position="1184"/>
    </location>
</feature>